<feature type="repeat" description="WD" evidence="3">
    <location>
        <begin position="1133"/>
        <end position="1174"/>
    </location>
</feature>
<dbReference type="PROSITE" id="PS50294">
    <property type="entry name" value="WD_REPEATS_REGION"/>
    <property type="match status" value="7"/>
</dbReference>
<dbReference type="InterPro" id="IPR057588">
    <property type="entry name" value="NWD1/2-like_WH"/>
</dbReference>
<reference evidence="6" key="1">
    <citation type="submission" date="2021-05" db="EMBL/GenBank/DDBJ databases">
        <authorList>
            <person name="Alioto T."/>
            <person name="Alioto T."/>
            <person name="Gomez Garrido J."/>
        </authorList>
    </citation>
    <scope>NUCLEOTIDE SEQUENCE</scope>
</reference>
<dbReference type="EMBL" id="HBUF01363414">
    <property type="protein sequence ID" value="CAG6722199.1"/>
    <property type="molecule type" value="Transcribed_RNA"/>
</dbReference>
<dbReference type="InterPro" id="IPR015943">
    <property type="entry name" value="WD40/YVTN_repeat-like_dom_sf"/>
</dbReference>
<feature type="repeat" description="WD" evidence="3">
    <location>
        <begin position="1301"/>
        <end position="1342"/>
    </location>
</feature>
<dbReference type="PROSITE" id="PS50082">
    <property type="entry name" value="WD_REPEATS_2"/>
    <property type="match status" value="9"/>
</dbReference>
<dbReference type="EMBL" id="HBUF01363417">
    <property type="protein sequence ID" value="CAG6722202.1"/>
    <property type="molecule type" value="Transcribed_RNA"/>
</dbReference>
<evidence type="ECO:0000256" key="3">
    <source>
        <dbReference type="PROSITE-ProRule" id="PRU00221"/>
    </source>
</evidence>
<evidence type="ECO:0000259" key="5">
    <source>
        <dbReference type="SMART" id="SM00382"/>
    </source>
</evidence>
<organism evidence="6">
    <name type="scientific">Cacopsylla melanoneura</name>
    <dbReference type="NCBI Taxonomy" id="428564"/>
    <lineage>
        <taxon>Eukaryota</taxon>
        <taxon>Metazoa</taxon>
        <taxon>Ecdysozoa</taxon>
        <taxon>Arthropoda</taxon>
        <taxon>Hexapoda</taxon>
        <taxon>Insecta</taxon>
        <taxon>Pterygota</taxon>
        <taxon>Neoptera</taxon>
        <taxon>Paraneoptera</taxon>
        <taxon>Hemiptera</taxon>
        <taxon>Sternorrhyncha</taxon>
        <taxon>Psylloidea</taxon>
        <taxon>Psyllidae</taxon>
        <taxon>Psyllinae</taxon>
        <taxon>Cacopsylla</taxon>
    </lineage>
</organism>
<dbReference type="Pfam" id="PF25469">
    <property type="entry name" value="WHD_NWD1"/>
    <property type="match status" value="1"/>
</dbReference>
<feature type="region of interest" description="Disordered" evidence="4">
    <location>
        <begin position="1577"/>
        <end position="1619"/>
    </location>
</feature>
<keyword evidence="1 3" id="KW-0853">WD repeat</keyword>
<dbReference type="SUPFAM" id="SSF50978">
    <property type="entry name" value="WD40 repeat-like"/>
    <property type="match status" value="1"/>
</dbReference>
<dbReference type="InterPro" id="IPR003593">
    <property type="entry name" value="AAA+_ATPase"/>
</dbReference>
<dbReference type="PRINTS" id="PR00320">
    <property type="entry name" value="GPROTEINBRPT"/>
</dbReference>
<feature type="repeat" description="WD" evidence="3">
    <location>
        <begin position="1175"/>
        <end position="1216"/>
    </location>
</feature>
<dbReference type="EMBL" id="HBUF01363416">
    <property type="protein sequence ID" value="CAG6722201.1"/>
    <property type="molecule type" value="Transcribed_RNA"/>
</dbReference>
<evidence type="ECO:0000313" key="6">
    <source>
        <dbReference type="EMBL" id="CAG6722200.1"/>
    </source>
</evidence>
<dbReference type="InterPro" id="IPR052752">
    <property type="entry name" value="NACHT-WD_repeat"/>
</dbReference>
<dbReference type="EMBL" id="HBUF01190495">
    <property type="protein sequence ID" value="CAG6658226.1"/>
    <property type="molecule type" value="Transcribed_RNA"/>
</dbReference>
<dbReference type="EMBL" id="HBUF01190496">
    <property type="protein sequence ID" value="CAG6658230.1"/>
    <property type="molecule type" value="Transcribed_RNA"/>
</dbReference>
<dbReference type="PANTHER" id="PTHR19871:SF28">
    <property type="entry name" value="AAA+ ATPASE DOMAIN-CONTAINING PROTEIN"/>
    <property type="match status" value="1"/>
</dbReference>
<dbReference type="SMART" id="SM00382">
    <property type="entry name" value="AAA"/>
    <property type="match status" value="1"/>
</dbReference>
<feature type="repeat" description="WD" evidence="3">
    <location>
        <begin position="955"/>
        <end position="996"/>
    </location>
</feature>
<feature type="repeat" description="WD" evidence="3">
    <location>
        <begin position="1038"/>
        <end position="1079"/>
    </location>
</feature>
<feature type="repeat" description="WD" evidence="3">
    <location>
        <begin position="1386"/>
        <end position="1427"/>
    </location>
</feature>
<dbReference type="Pfam" id="PF00400">
    <property type="entry name" value="WD40"/>
    <property type="match status" value="10"/>
</dbReference>
<protein>
    <submittedName>
        <fullName evidence="6">Uncharacterized WD repeat-containing protein alr3466</fullName>
    </submittedName>
</protein>
<dbReference type="InterPro" id="IPR027417">
    <property type="entry name" value="P-loop_NTPase"/>
</dbReference>
<evidence type="ECO:0000256" key="1">
    <source>
        <dbReference type="ARBA" id="ARBA00022574"/>
    </source>
</evidence>
<dbReference type="InterPro" id="IPR020472">
    <property type="entry name" value="WD40_PAC1"/>
</dbReference>
<dbReference type="InterPro" id="IPR036322">
    <property type="entry name" value="WD40_repeat_dom_sf"/>
</dbReference>
<name>A0A8D8VAV1_9HEMI</name>
<proteinExistence type="predicted"/>
<dbReference type="CDD" id="cd00200">
    <property type="entry name" value="WD40"/>
    <property type="match status" value="2"/>
</dbReference>
<feature type="repeat" description="WD" evidence="3">
    <location>
        <begin position="1343"/>
        <end position="1385"/>
    </location>
</feature>
<evidence type="ECO:0000256" key="2">
    <source>
        <dbReference type="ARBA" id="ARBA00022737"/>
    </source>
</evidence>
<feature type="repeat" description="WD" evidence="3">
    <location>
        <begin position="1217"/>
        <end position="1258"/>
    </location>
</feature>
<dbReference type="Gene3D" id="2.130.10.10">
    <property type="entry name" value="YVTN repeat-like/Quinoprotein amine dehydrogenase"/>
    <property type="match status" value="4"/>
</dbReference>
<feature type="region of interest" description="Disordered" evidence="4">
    <location>
        <begin position="655"/>
        <end position="677"/>
    </location>
</feature>
<dbReference type="EMBL" id="HBUF01190483">
    <property type="protein sequence ID" value="CAG6658163.1"/>
    <property type="molecule type" value="Transcribed_RNA"/>
</dbReference>
<accession>A0A8D8VAV1</accession>
<dbReference type="EMBL" id="HBUF01363415">
    <property type="protein sequence ID" value="CAG6722200.1"/>
    <property type="molecule type" value="Transcribed_RNA"/>
</dbReference>
<sequence>MNNDQIVDRVLIGDLNTASWAIPRLVKIYVSSSREEFYEERKILLENIGPELQSTYDSTGLEIEIVDMNYGTEFNPMSDPLLFSNSLNDISQCQNVSRGCFFLSLVGNQYQCCPLPVKLSQEELDQIKSKAQRSPDKGHYEFICENYEKCSESPEEYILKNKCELEYSEWLKKCSDIVTSLQPYLEEDKIHRQFTMGMVELHTQHAREIDSDHMLVYSREFTGDDPPKTDEKLVKFKTSLPSLIYAEHLVELSVPWKAGGIDSTDDDHDTYISDFQDAMISKIKQMINQSIENRPELNARNKTIQEIVKETLIHLSYCKSIVNDADYKLENGCDQITEQIKSLMINCPPRHGPILIQGGHGSGKTTILTSVYQQCESWLNKEGIKILRFSGTTPRSSYNLELLRIICEQLNCLLSPNNICIPADASFDPLYVNNWFQTLIKKFESDDDPAKDKLLVVLIDDLHRLNPLDSDIVAALSWLPINLPKNVHFVATTLYSPDILKITPVQRERFKSPQCYIQLQPVSESFEFYIEDTLQELEQKFGKLAMTRIISFITIAEFGLSETELLELLMPTSNTDSRESLRLEDGNFNFQTFYTVRRAMKPLLMEKFMSGKILNIWRHKLASKIARKIYLPSEEKTLALHAEIGNLLFNEITKSDDDDEESSEKQEETDKFESDCSKTPFHSELHTSDVTYTLRHVEEAWIHLLKAGDYKLLKEVTLCNFDFLLAAVRTISVSYLRSILEHARCYILDRDVELIYYTIRKASDVLTRDTLQLGTQIICWLRKIQDSSPLMSRMVLAAMAWCDGYIDPLLVPLNSWLQPPMPMQIKNLNVGSQINLIETTPSGQHVIVVPHEGDPQMWRIMSNSLVHTFKGHTGKILCIHVSQCQSDYFLMSGSDDTSIIIWDMNTYEIKMKIKEHIAPVLCIVPALNNTLLISGGEDSRIIITSIQSKEVLVKIDHHRGPVTSIRITFPGDVLVSGSTDGSVCLWSLDDYSLLNTVSLPSPISMLSVSSDSVFLLIACDNNQMYLYTLATGTEIHCLKGHKSKIKSICLANDNQRAVAVGLDARIYVYDLHSGHLCRIISTPHNTPLTNVMVTDKDDFLITSGGTRLTFWSFRKEDNEFAEEPEPSRKASSKRPHSSVITCLDVSRDGTVAVTGGMDCLVNVWQMNSHELQSTMEGHLNTVSCVAISPNSIFAVSGSEDNTAKVWGLTLGSVVSTFNSHQSTILAVAVLSDSRRVVTSDKAGVIAVWVADNAQLLYSALGPSKCLTVTHNMKYIVSGDDDNSLRIWPTSPQTHKDDERFSVNHSEEITCFTVTWDSQYLITGSKDMSLKVWQVVGGKLAQVLVGHTDHVSCVAVAVTNKTLVVSGSKDSNLIVWDMETGNEEHFLAGHLGCVTCVKLAGDGTIAMSGSEDKRIIVWDIVKGVALSSLQLHNTILALSLTTDLSRAAVHLFESRYLPVVCLHNTPATYVSIPVHVPAKEIDDLPPSRPAGPKRPLRRLLKKEVSLDTYTWQRKYGHLTSSIMMAAVDERLKRRFSVSASMEEISKIPIKDNVGSQGLGPEQAALAQSQHFDQLEALWNKKSPPRSRRFEHSMSKQNSYSSRQHSVDTDEMSSPVDEFAE</sequence>
<feature type="domain" description="AAA+ ATPase" evidence="5">
    <location>
        <begin position="350"/>
        <end position="514"/>
    </location>
</feature>
<dbReference type="InterPro" id="IPR001680">
    <property type="entry name" value="WD40_rpt"/>
</dbReference>
<feature type="compositionally biased region" description="Polar residues" evidence="4">
    <location>
        <begin position="1593"/>
        <end position="1602"/>
    </location>
</feature>
<dbReference type="Gene3D" id="3.40.50.300">
    <property type="entry name" value="P-loop containing nucleotide triphosphate hydrolases"/>
    <property type="match status" value="1"/>
</dbReference>
<dbReference type="InterPro" id="IPR019775">
    <property type="entry name" value="WD40_repeat_CS"/>
</dbReference>
<dbReference type="PANTHER" id="PTHR19871">
    <property type="entry name" value="BETA TRANSDUCIN-RELATED PROTEIN"/>
    <property type="match status" value="1"/>
</dbReference>
<dbReference type="SUPFAM" id="SSF52540">
    <property type="entry name" value="P-loop containing nucleoside triphosphate hydrolases"/>
    <property type="match status" value="1"/>
</dbReference>
<feature type="repeat" description="WD" evidence="3">
    <location>
        <begin position="869"/>
        <end position="912"/>
    </location>
</feature>
<dbReference type="EMBL" id="HBUF01190482">
    <property type="protein sequence ID" value="CAG6658159.1"/>
    <property type="molecule type" value="Transcribed_RNA"/>
</dbReference>
<evidence type="ECO:0000256" key="4">
    <source>
        <dbReference type="SAM" id="MobiDB-lite"/>
    </source>
</evidence>
<dbReference type="PROSITE" id="PS00678">
    <property type="entry name" value="WD_REPEATS_1"/>
    <property type="match status" value="3"/>
</dbReference>
<feature type="compositionally biased region" description="Basic and acidic residues" evidence="4">
    <location>
        <begin position="663"/>
        <end position="677"/>
    </location>
</feature>
<dbReference type="InterPro" id="IPR011047">
    <property type="entry name" value="Quinoprotein_ADH-like_sf"/>
</dbReference>
<keyword evidence="2" id="KW-0677">Repeat</keyword>
<dbReference type="SMART" id="SM00320">
    <property type="entry name" value="WD40"/>
    <property type="match status" value="13"/>
</dbReference>
<dbReference type="SUPFAM" id="SSF50998">
    <property type="entry name" value="Quinoprotein alcohol dehydrogenase-like"/>
    <property type="match status" value="2"/>
</dbReference>